<dbReference type="AlphaFoldDB" id="W6YHH7"/>
<feature type="non-terminal residue" evidence="1">
    <location>
        <position position="1"/>
    </location>
</feature>
<reference evidence="1 2" key="1">
    <citation type="journal article" date="2013" name="PLoS Genet.">
        <title>Comparative genome structure, secondary metabolite, and effector coding capacity across Cochliobolus pathogens.</title>
        <authorList>
            <person name="Condon B.J."/>
            <person name="Leng Y."/>
            <person name="Wu D."/>
            <person name="Bushley K.E."/>
            <person name="Ohm R.A."/>
            <person name="Otillar R."/>
            <person name="Martin J."/>
            <person name="Schackwitz W."/>
            <person name="Grimwood J."/>
            <person name="MohdZainudin N."/>
            <person name="Xue C."/>
            <person name="Wang R."/>
            <person name="Manning V.A."/>
            <person name="Dhillon B."/>
            <person name="Tu Z.J."/>
            <person name="Steffenson B.J."/>
            <person name="Salamov A."/>
            <person name="Sun H."/>
            <person name="Lowry S."/>
            <person name="LaButti K."/>
            <person name="Han J."/>
            <person name="Copeland A."/>
            <person name="Lindquist E."/>
            <person name="Barry K."/>
            <person name="Schmutz J."/>
            <person name="Baker S.E."/>
            <person name="Ciuffetti L.M."/>
            <person name="Grigoriev I.V."/>
            <person name="Zhong S."/>
            <person name="Turgeon B.G."/>
        </authorList>
    </citation>
    <scope>NUCLEOTIDE SEQUENCE [LARGE SCALE GENOMIC DNA]</scope>
    <source>
        <strain evidence="1 2">26-R-13</strain>
    </source>
</reference>
<dbReference type="Proteomes" id="UP000053841">
    <property type="component" value="Unassembled WGS sequence"/>
</dbReference>
<gene>
    <name evidence="1" type="ORF">COCCADRAFT_82120</name>
</gene>
<dbReference type="KEGG" id="bze:COCCADRAFT_82120"/>
<proteinExistence type="predicted"/>
<dbReference type="EMBL" id="KI964540">
    <property type="protein sequence ID" value="EUC38757.1"/>
    <property type="molecule type" value="Genomic_DNA"/>
</dbReference>
<keyword evidence="2" id="KW-1185">Reference proteome</keyword>
<evidence type="ECO:0000313" key="1">
    <source>
        <dbReference type="EMBL" id="EUC38757.1"/>
    </source>
</evidence>
<name>W6YHH7_COCC2</name>
<accession>W6YHH7</accession>
<organism evidence="1 2">
    <name type="scientific">Cochliobolus carbonum (strain 26-R-13)</name>
    <name type="common">Maize leaf spot fungus</name>
    <name type="synonym">Bipolaris zeicola</name>
    <dbReference type="NCBI Taxonomy" id="930089"/>
    <lineage>
        <taxon>Eukaryota</taxon>
        <taxon>Fungi</taxon>
        <taxon>Dikarya</taxon>
        <taxon>Ascomycota</taxon>
        <taxon>Pezizomycotina</taxon>
        <taxon>Dothideomycetes</taxon>
        <taxon>Pleosporomycetidae</taxon>
        <taxon>Pleosporales</taxon>
        <taxon>Pleosporineae</taxon>
        <taxon>Pleosporaceae</taxon>
        <taxon>Bipolaris</taxon>
    </lineage>
</organism>
<evidence type="ECO:0000313" key="2">
    <source>
        <dbReference type="Proteomes" id="UP000053841"/>
    </source>
</evidence>
<protein>
    <submittedName>
        <fullName evidence="1">Uncharacterized protein</fullName>
    </submittedName>
</protein>
<dbReference type="HOGENOM" id="CLU_2775578_0_0_1"/>
<dbReference type="RefSeq" id="XP_007706905.1">
    <property type="nucleotide sequence ID" value="XM_007708715.1"/>
</dbReference>
<dbReference type="GeneID" id="19151308"/>
<sequence>LGYDTRHHGHPRNGISYHNPPLGTGCGTCRRSQLHTYKLSPWNVCAVCVRGIDVDVARAIWLQASGYCW</sequence>